<comment type="caution">
    <text evidence="2">The sequence shown here is derived from an EMBL/GenBank/DDBJ whole genome shotgun (WGS) entry which is preliminary data.</text>
</comment>
<dbReference type="EMBL" id="SMFP01000008">
    <property type="protein sequence ID" value="TDE37131.1"/>
    <property type="molecule type" value="Genomic_DNA"/>
</dbReference>
<keyword evidence="3" id="KW-1185">Reference proteome</keyword>
<evidence type="ECO:0000259" key="1">
    <source>
        <dbReference type="Pfam" id="PF00149"/>
    </source>
</evidence>
<dbReference type="Gene3D" id="3.60.21.10">
    <property type="match status" value="1"/>
</dbReference>
<dbReference type="GO" id="GO:0110154">
    <property type="term" value="P:RNA decapping"/>
    <property type="evidence" value="ECO:0007669"/>
    <property type="project" value="TreeGrafter"/>
</dbReference>
<dbReference type="SUPFAM" id="SSF56300">
    <property type="entry name" value="Metallo-dependent phosphatases"/>
    <property type="match status" value="1"/>
</dbReference>
<dbReference type="PANTHER" id="PTHR42850">
    <property type="entry name" value="METALLOPHOSPHOESTERASE"/>
    <property type="match status" value="1"/>
</dbReference>
<reference evidence="2 3" key="1">
    <citation type="submission" date="2019-03" db="EMBL/GenBank/DDBJ databases">
        <authorList>
            <person name="Zhang S."/>
        </authorList>
    </citation>
    <scope>NUCLEOTIDE SEQUENCE [LARGE SCALE GENOMIC DNA]</scope>
    <source>
        <strain evidence="2 3">S4J41</strain>
    </source>
</reference>
<name>A0A4R5EQS0_9RHOB</name>
<evidence type="ECO:0000313" key="2">
    <source>
        <dbReference type="EMBL" id="TDE37131.1"/>
    </source>
</evidence>
<proteinExistence type="predicted"/>
<protein>
    <submittedName>
        <fullName evidence="2">Serine/threonine protein phosphatase</fullName>
    </submittedName>
</protein>
<dbReference type="Pfam" id="PF00149">
    <property type="entry name" value="Metallophos"/>
    <property type="match status" value="1"/>
</dbReference>
<organism evidence="2 3">
    <name type="scientific">Antarcticimicrobium sediminis</name>
    <dbReference type="NCBI Taxonomy" id="2546227"/>
    <lineage>
        <taxon>Bacteria</taxon>
        <taxon>Pseudomonadati</taxon>
        <taxon>Pseudomonadota</taxon>
        <taxon>Alphaproteobacteria</taxon>
        <taxon>Rhodobacterales</taxon>
        <taxon>Paracoccaceae</taxon>
        <taxon>Antarcticimicrobium</taxon>
    </lineage>
</organism>
<dbReference type="GO" id="GO:0016791">
    <property type="term" value="F:phosphatase activity"/>
    <property type="evidence" value="ECO:0007669"/>
    <property type="project" value="TreeGrafter"/>
</dbReference>
<dbReference type="InterPro" id="IPR050126">
    <property type="entry name" value="Ap4A_hydrolase"/>
</dbReference>
<dbReference type="CDD" id="cd00144">
    <property type="entry name" value="MPP_PPP_family"/>
    <property type="match status" value="1"/>
</dbReference>
<feature type="domain" description="Calcineurin-like phosphoesterase" evidence="1">
    <location>
        <begin position="4"/>
        <end position="205"/>
    </location>
</feature>
<dbReference type="GO" id="GO:0008803">
    <property type="term" value="F:bis(5'-nucleosyl)-tetraphosphatase (symmetrical) activity"/>
    <property type="evidence" value="ECO:0007669"/>
    <property type="project" value="TreeGrafter"/>
</dbReference>
<dbReference type="Proteomes" id="UP000294662">
    <property type="component" value="Unassembled WGS sequence"/>
</dbReference>
<dbReference type="InterPro" id="IPR004843">
    <property type="entry name" value="Calcineurin-like_PHP"/>
</dbReference>
<gene>
    <name evidence="2" type="ORF">E1B25_13630</name>
</gene>
<dbReference type="GO" id="GO:0005737">
    <property type="term" value="C:cytoplasm"/>
    <property type="evidence" value="ECO:0007669"/>
    <property type="project" value="TreeGrafter"/>
</dbReference>
<dbReference type="PANTHER" id="PTHR42850:SF4">
    <property type="entry name" value="ZINC-DEPENDENT ENDOPOLYPHOSPHATASE"/>
    <property type="match status" value="1"/>
</dbReference>
<sequence>MTDPIYAVGDIHGHLDQLDRALSLIEADGGSGAQIVFLGDLVDRGPDSRGVIERLMQGQAAGRSWQVLRGNHDDMFRRVLSEGAVHNARIKSGLLWPHPRIGGLATLASYGVTVEEGAAAADLCAAARAAVPSEHLAFLDGLPRRIEREELLFVHAGIRPGVPLKAQDAEDLIWIRDPFLTDPRPHPWLVVHGHTALEHPQHFGNRVDLDGGGGYGRPVHPAVFEGRDCWLLTDTGRVPLTP</sequence>
<dbReference type="AlphaFoldDB" id="A0A4R5EQS0"/>
<dbReference type="RefSeq" id="WP_132830067.1">
    <property type="nucleotide sequence ID" value="NZ_SMFP01000008.1"/>
</dbReference>
<dbReference type="OrthoDB" id="9807890at2"/>
<accession>A0A4R5EQS0</accession>
<evidence type="ECO:0000313" key="3">
    <source>
        <dbReference type="Proteomes" id="UP000294662"/>
    </source>
</evidence>
<dbReference type="InterPro" id="IPR029052">
    <property type="entry name" value="Metallo-depent_PP-like"/>
</dbReference>